<dbReference type="AlphaFoldDB" id="R7QI33"/>
<gene>
    <name evidence="1" type="ORF">CHC_T00005092001</name>
</gene>
<reference evidence="2" key="1">
    <citation type="journal article" date="2013" name="Proc. Natl. Acad. Sci. U.S.A.">
        <title>Genome structure and metabolic features in the red seaweed Chondrus crispus shed light on evolution of the Archaeplastida.</title>
        <authorList>
            <person name="Collen J."/>
            <person name="Porcel B."/>
            <person name="Carre W."/>
            <person name="Ball S.G."/>
            <person name="Chaparro C."/>
            <person name="Tonon T."/>
            <person name="Barbeyron T."/>
            <person name="Michel G."/>
            <person name="Noel B."/>
            <person name="Valentin K."/>
            <person name="Elias M."/>
            <person name="Artiguenave F."/>
            <person name="Arun A."/>
            <person name="Aury J.M."/>
            <person name="Barbosa-Neto J.F."/>
            <person name="Bothwell J.H."/>
            <person name="Bouget F.Y."/>
            <person name="Brillet L."/>
            <person name="Cabello-Hurtado F."/>
            <person name="Capella-Gutierrez S."/>
            <person name="Charrier B."/>
            <person name="Cladiere L."/>
            <person name="Cock J.M."/>
            <person name="Coelho S.M."/>
            <person name="Colleoni C."/>
            <person name="Czjzek M."/>
            <person name="Da Silva C."/>
            <person name="Delage L."/>
            <person name="Denoeud F."/>
            <person name="Deschamps P."/>
            <person name="Dittami S.M."/>
            <person name="Gabaldon T."/>
            <person name="Gachon C.M."/>
            <person name="Groisillier A."/>
            <person name="Herve C."/>
            <person name="Jabbari K."/>
            <person name="Katinka M."/>
            <person name="Kloareg B."/>
            <person name="Kowalczyk N."/>
            <person name="Labadie K."/>
            <person name="Leblanc C."/>
            <person name="Lopez P.J."/>
            <person name="McLachlan D.H."/>
            <person name="Meslet-Cladiere L."/>
            <person name="Moustafa A."/>
            <person name="Nehr Z."/>
            <person name="Nyvall Collen P."/>
            <person name="Panaud O."/>
            <person name="Partensky F."/>
            <person name="Poulain J."/>
            <person name="Rensing S.A."/>
            <person name="Rousvoal S."/>
            <person name="Samson G."/>
            <person name="Symeonidi A."/>
            <person name="Weissenbach J."/>
            <person name="Zambounis A."/>
            <person name="Wincker P."/>
            <person name="Boyen C."/>
        </authorList>
    </citation>
    <scope>NUCLEOTIDE SEQUENCE [LARGE SCALE GENOMIC DNA]</scope>
    <source>
        <strain evidence="2">cv. Stackhouse</strain>
    </source>
</reference>
<dbReference type="Proteomes" id="UP000012073">
    <property type="component" value="Unassembled WGS sequence"/>
</dbReference>
<evidence type="ECO:0000313" key="1">
    <source>
        <dbReference type="EMBL" id="CDF37126.1"/>
    </source>
</evidence>
<keyword evidence="2" id="KW-1185">Reference proteome</keyword>
<sequence length="195" mass="21782">MFKLLPLHHSFRASLQGPLLRNAFLSGLILYPSLYLRFPICLLPSSPDHTRSHLVAHFVPTIDSTNSTIPLDNVWDTYNKISMHSAVQCRTSYRNHKKPTDALTSPGLKRCPDYSTTPHFVEHLTKQLFARTTPLSALISSHLSPIAYISLSAIAHGLALLFPSATFTFTPCISPYFSCYGAPSSPNHLPRRQRP</sequence>
<dbReference type="EMBL" id="HG001818">
    <property type="protein sequence ID" value="CDF37126.1"/>
    <property type="molecule type" value="Genomic_DNA"/>
</dbReference>
<accession>R7QI33</accession>
<dbReference type="Gramene" id="CDF37126">
    <property type="protein sequence ID" value="CDF37126"/>
    <property type="gene ID" value="CHC_T00005092001"/>
</dbReference>
<dbReference type="KEGG" id="ccp:CHC_T00005092001"/>
<dbReference type="GeneID" id="17324658"/>
<protein>
    <submittedName>
        <fullName evidence="1">Uncharacterized protein</fullName>
    </submittedName>
</protein>
<evidence type="ECO:0000313" key="2">
    <source>
        <dbReference type="Proteomes" id="UP000012073"/>
    </source>
</evidence>
<proteinExistence type="predicted"/>
<name>R7QI33_CHOCR</name>
<dbReference type="RefSeq" id="XP_005716945.1">
    <property type="nucleotide sequence ID" value="XM_005716888.1"/>
</dbReference>
<organism evidence="1 2">
    <name type="scientific">Chondrus crispus</name>
    <name type="common">Carrageen Irish moss</name>
    <name type="synonym">Polymorpha crispa</name>
    <dbReference type="NCBI Taxonomy" id="2769"/>
    <lineage>
        <taxon>Eukaryota</taxon>
        <taxon>Rhodophyta</taxon>
        <taxon>Florideophyceae</taxon>
        <taxon>Rhodymeniophycidae</taxon>
        <taxon>Gigartinales</taxon>
        <taxon>Gigartinaceae</taxon>
        <taxon>Chondrus</taxon>
    </lineage>
</organism>